<feature type="compositionally biased region" description="Polar residues" evidence="14">
    <location>
        <begin position="510"/>
        <end position="519"/>
    </location>
</feature>
<evidence type="ECO:0000256" key="10">
    <source>
        <dbReference type="ARBA" id="ARBA00022737"/>
    </source>
</evidence>
<keyword evidence="9" id="KW-0479">Metal-binding</keyword>
<feature type="domain" description="Cytochrome b5 heme-binding" evidence="16">
    <location>
        <begin position="931"/>
        <end position="1010"/>
    </location>
</feature>
<dbReference type="InterPro" id="IPR006694">
    <property type="entry name" value="Fatty_acid_hydroxylase"/>
</dbReference>
<keyword evidence="15" id="KW-1133">Transmembrane helix</keyword>
<evidence type="ECO:0000256" key="4">
    <source>
        <dbReference type="ARBA" id="ARBA00006066"/>
    </source>
</evidence>
<name>A0A0K6FY59_9AGAM</name>
<evidence type="ECO:0000256" key="11">
    <source>
        <dbReference type="ARBA" id="ARBA00023004"/>
    </source>
</evidence>
<feature type="compositionally biased region" description="Acidic residues" evidence="14">
    <location>
        <begin position="545"/>
        <end position="557"/>
    </location>
</feature>
<feature type="region of interest" description="Disordered" evidence="14">
    <location>
        <begin position="499"/>
        <end position="684"/>
    </location>
</feature>
<dbReference type="GO" id="GO:0008610">
    <property type="term" value="P:lipid biosynthetic process"/>
    <property type="evidence" value="ECO:0007669"/>
    <property type="project" value="InterPro"/>
</dbReference>
<dbReference type="InterPro" id="IPR003737">
    <property type="entry name" value="GlcNAc_PI_deacetylase-related"/>
</dbReference>
<evidence type="ECO:0000256" key="6">
    <source>
        <dbReference type="ARBA" id="ARBA00022574"/>
    </source>
</evidence>
<sequence length="1309" mass="146651">MSSDVKVYTVNGAPSNSTTSLPDWLVRKRAAKGKSKREIREHVQGTIDLVQYFEFPEASNRIKTTRDGHHAMATGTYKPQIRVYDLDQLSMKFERHTDAENVDFLILSDDWTKSIHLQNDRTLELHTQGGFHYRTRIPKFGRTLAYHFPSCDALVAGAGSEVYRLNLAQGRFMTPISLDPAVEGINAIDINPAHQLFAFGVDGRGIVDFWDPRAKARLSSLELPMGEEGVTALASRVDGLSLAVGTTAGKTLLYDLRSARPFATKDQGYGLPVQSVSWIEGGSRMAGDGLVISADKKVVKIWDQNSAGTNFTSITPSTDINHLHHLPGTGMLMLANEGIQMTSYYIPQLGPAPRWCSFLDNITEEMEEQTVRNVYEDYKFVERVELDRLGLTHLIGTPTLKPYMHGFFLSLKLYDAARLIANPFAYDEHRERVVRDKLEKLSESRIRSKGGDGVKVNKALAERIKRVQKKKEKEGKEGASLLSDPRFAEVFENPEFEVDTESREYGLLNPATSSKSASRGRTAVESEEDESDKSSSDGLGSDSESGSEDGMEMDDDSDSSREGDLVAYDPRSRPPQSQPRPRKKENGPRLTTSRIRATPSKQKQYNLGKDDHVNTLEDGGFEMSFVPSGKPDEPRRKTNRLAGNKKVEKFGAGMERGGRREEDPGESERNGRTKRRTGVRSGSKNAFRRAVYPNTFDIPSPILILTAHPDDECMFFSPTILALKRQDKEVRGLCLSVGNADGLGLARAQELVSSYRVLGLKSEEVDILDHPELQDDIKTTWNTSLVVGIVGEYVQKHGIQSIITFDQHGISSHPNHISLFYSAMSFKSQVQVWALHTTGVFAKYTGYLGVIFPSTGDRGIVLASGIEGYVTALKAMREHWTQLVWFRWLYVGWSRYIFGTTTAIGEEYPERLTFSVPTPTTTSMSQLTKRVKIYTSLDVAAHATSNDCWVSRKGKVYDVTPFLADHPGGDDLILRYAGKDLGDIMADKSEHDHSDSAYEMLDEYVIGRLGSDTTTVSDDWVATDDFHPDDTDTAADFEKAQFLDLRKPLLRQVWESNFSKSFYLQQVHQPRHLKESARLFGPDYLEVFTRTAWYVVPIVWLPIASALFVRAAMQFSAPGAVPSLTTTAKSLFVGANSTYTPGFVGVDAGATITNAALAKTATCFLLGNAIWTIIEYGMHRFLFHLDDLLPDRPFFLMLHFLLHGIHHYLPMDRLRLVMPPILFAALSFPFTRLAYLLFPAAIANGIISGAFGFYVLYDCMHYALHHTKLPQYMREMKKYHLAHHYKNFELGFGVTSKIWDYVFNTVLPV</sequence>
<keyword evidence="13" id="KW-0539">Nucleus</keyword>
<evidence type="ECO:0000256" key="3">
    <source>
        <dbReference type="ARBA" id="ARBA00005264"/>
    </source>
</evidence>
<dbReference type="GO" id="GO:0005506">
    <property type="term" value="F:iron ion binding"/>
    <property type="evidence" value="ECO:0007669"/>
    <property type="project" value="InterPro"/>
</dbReference>
<evidence type="ECO:0000256" key="15">
    <source>
        <dbReference type="SAM" id="Phobius"/>
    </source>
</evidence>
<keyword evidence="7" id="KW-0349">Heme</keyword>
<dbReference type="FunFam" id="3.10.120.10:FF:000002">
    <property type="entry name" value="Cytochrome b5 type B"/>
    <property type="match status" value="1"/>
</dbReference>
<dbReference type="Pfam" id="PF08159">
    <property type="entry name" value="NUC153"/>
    <property type="match status" value="1"/>
</dbReference>
<feature type="transmembrane region" description="Helical" evidence="15">
    <location>
        <begin position="1092"/>
        <end position="1109"/>
    </location>
</feature>
<dbReference type="EMBL" id="CYGV01001212">
    <property type="protein sequence ID" value="CUA71079.1"/>
    <property type="molecule type" value="Genomic_DNA"/>
</dbReference>
<dbReference type="Pfam" id="PF23098">
    <property type="entry name" value="Beta-prop_NOL10_N"/>
    <property type="match status" value="1"/>
</dbReference>
<comment type="subcellular location">
    <subcellularLocation>
        <location evidence="1">Membrane</location>
    </subcellularLocation>
    <subcellularLocation>
        <location evidence="2">Nucleus</location>
        <location evidence="2">Nucleolus</location>
    </subcellularLocation>
</comment>
<dbReference type="EC" id="3.5.1.89" evidence="5"/>
<keyword evidence="10" id="KW-0677">Repeat</keyword>
<dbReference type="SMART" id="SM01117">
    <property type="entry name" value="Cyt-b5"/>
    <property type="match status" value="1"/>
</dbReference>
<evidence type="ECO:0000256" key="1">
    <source>
        <dbReference type="ARBA" id="ARBA00004370"/>
    </source>
</evidence>
<dbReference type="Pfam" id="PF23097">
    <property type="entry name" value="NOL10_2nd"/>
    <property type="match status" value="1"/>
</dbReference>
<feature type="compositionally biased region" description="Polar residues" evidence="14">
    <location>
        <begin position="589"/>
        <end position="605"/>
    </location>
</feature>
<dbReference type="InterPro" id="IPR036322">
    <property type="entry name" value="WD40_repeat_dom_sf"/>
</dbReference>
<feature type="transmembrane region" description="Helical" evidence="15">
    <location>
        <begin position="1156"/>
        <end position="1174"/>
    </location>
</feature>
<gene>
    <name evidence="17" type="ORF">RSOLAG22IIIB_04474</name>
</gene>
<dbReference type="Pfam" id="PF04116">
    <property type="entry name" value="FA_hydroxylase"/>
    <property type="match status" value="1"/>
</dbReference>
<dbReference type="InterPro" id="IPR036400">
    <property type="entry name" value="Cyt_B5-like_heme/steroid_sf"/>
</dbReference>
<dbReference type="Gene3D" id="3.40.50.10320">
    <property type="entry name" value="LmbE-like"/>
    <property type="match status" value="1"/>
</dbReference>
<dbReference type="InterPro" id="IPR001199">
    <property type="entry name" value="Cyt_B5-like_heme/steroid-bd"/>
</dbReference>
<dbReference type="InterPro" id="IPR056550">
    <property type="entry name" value="NOL10_2nd"/>
</dbReference>
<keyword evidence="6" id="KW-0853">WD repeat</keyword>
<dbReference type="SUPFAM" id="SSF102588">
    <property type="entry name" value="LmbE-like"/>
    <property type="match status" value="1"/>
</dbReference>
<dbReference type="PANTHER" id="PTHR14927">
    <property type="entry name" value="NUCLEOLAR PROTEIN 10"/>
    <property type="match status" value="1"/>
</dbReference>
<dbReference type="SUPFAM" id="SSF55856">
    <property type="entry name" value="Cytochrome b5-like heme/steroid binding domain"/>
    <property type="match status" value="1"/>
</dbReference>
<dbReference type="Pfam" id="PF00173">
    <property type="entry name" value="Cyt-b5"/>
    <property type="match status" value="1"/>
</dbReference>
<protein>
    <recommendedName>
        <fullName evidence="5">N-acetylglucosaminylphosphatidylinositol deacetylase</fullName>
        <ecNumber evidence="5">3.5.1.89</ecNumber>
    </recommendedName>
</protein>
<evidence type="ECO:0000256" key="2">
    <source>
        <dbReference type="ARBA" id="ARBA00004604"/>
    </source>
</evidence>
<dbReference type="GO" id="GO:0016020">
    <property type="term" value="C:membrane"/>
    <property type="evidence" value="ECO:0007669"/>
    <property type="project" value="UniProtKB-SubCell"/>
</dbReference>
<evidence type="ECO:0000256" key="8">
    <source>
        <dbReference type="ARBA" id="ARBA00022692"/>
    </source>
</evidence>
<dbReference type="SUPFAM" id="SSF50978">
    <property type="entry name" value="WD40 repeat-like"/>
    <property type="match status" value="1"/>
</dbReference>
<dbReference type="InterPro" id="IPR040382">
    <property type="entry name" value="NOL10/Enp2"/>
</dbReference>
<dbReference type="Gene3D" id="2.130.10.10">
    <property type="entry name" value="YVTN repeat-like/Quinoprotein amine dehydrogenase"/>
    <property type="match status" value="1"/>
</dbReference>
<evidence type="ECO:0000313" key="17">
    <source>
        <dbReference type="EMBL" id="CUA71079.1"/>
    </source>
</evidence>
<dbReference type="GO" id="GO:0020037">
    <property type="term" value="F:heme binding"/>
    <property type="evidence" value="ECO:0007669"/>
    <property type="project" value="InterPro"/>
</dbReference>
<keyword evidence="8 15" id="KW-0812">Transmembrane</keyword>
<dbReference type="Pfam" id="PF02585">
    <property type="entry name" value="PIG-L"/>
    <property type="match status" value="1"/>
</dbReference>
<dbReference type="Proteomes" id="UP000044841">
    <property type="component" value="Unassembled WGS sequence"/>
</dbReference>
<dbReference type="PROSITE" id="PS50255">
    <property type="entry name" value="CYTOCHROME_B5_2"/>
    <property type="match status" value="1"/>
</dbReference>
<reference evidence="17 18" key="1">
    <citation type="submission" date="2015-07" db="EMBL/GenBank/DDBJ databases">
        <authorList>
            <person name="Noorani M."/>
        </authorList>
    </citation>
    <scope>NUCLEOTIDE SEQUENCE [LARGE SCALE GENOMIC DNA]</scope>
    <source>
        <strain evidence="17">BBA 69670</strain>
    </source>
</reference>
<dbReference type="InterPro" id="IPR056551">
    <property type="entry name" value="Beta-prop_NOL10_N"/>
</dbReference>
<evidence type="ECO:0000256" key="7">
    <source>
        <dbReference type="ARBA" id="ARBA00022617"/>
    </source>
</evidence>
<organism evidence="17 18">
    <name type="scientific">Rhizoctonia solani</name>
    <dbReference type="NCBI Taxonomy" id="456999"/>
    <lineage>
        <taxon>Eukaryota</taxon>
        <taxon>Fungi</taxon>
        <taxon>Dikarya</taxon>
        <taxon>Basidiomycota</taxon>
        <taxon>Agaricomycotina</taxon>
        <taxon>Agaricomycetes</taxon>
        <taxon>Cantharellales</taxon>
        <taxon>Ceratobasidiaceae</taxon>
        <taxon>Rhizoctonia</taxon>
    </lineage>
</organism>
<dbReference type="PROSITE" id="PS00191">
    <property type="entry name" value="CYTOCHROME_B5_1"/>
    <property type="match status" value="1"/>
</dbReference>
<evidence type="ECO:0000256" key="9">
    <source>
        <dbReference type="ARBA" id="ARBA00022723"/>
    </source>
</evidence>
<accession>A0A0K6FY59</accession>
<dbReference type="GO" id="GO:0032040">
    <property type="term" value="C:small-subunit processome"/>
    <property type="evidence" value="ECO:0007669"/>
    <property type="project" value="TreeGrafter"/>
</dbReference>
<comment type="similarity">
    <text evidence="3">Belongs to the WD repeat NOL10/ENP2 family.</text>
</comment>
<dbReference type="GO" id="GO:0000225">
    <property type="term" value="F:N-acetylglucosaminylphosphatidylinositol deacetylase activity"/>
    <property type="evidence" value="ECO:0007669"/>
    <property type="project" value="UniProtKB-EC"/>
</dbReference>
<dbReference type="GO" id="GO:0000462">
    <property type="term" value="P:maturation of SSU-rRNA from tricistronic rRNA transcript (SSU-rRNA, 5.8S rRNA, LSU-rRNA)"/>
    <property type="evidence" value="ECO:0007669"/>
    <property type="project" value="TreeGrafter"/>
</dbReference>
<dbReference type="InterPro" id="IPR024078">
    <property type="entry name" value="LmbE-like_dom_sf"/>
</dbReference>
<evidence type="ECO:0000256" key="13">
    <source>
        <dbReference type="ARBA" id="ARBA00023242"/>
    </source>
</evidence>
<dbReference type="InterPro" id="IPR012580">
    <property type="entry name" value="NUC153"/>
</dbReference>
<evidence type="ECO:0000256" key="14">
    <source>
        <dbReference type="SAM" id="MobiDB-lite"/>
    </source>
</evidence>
<dbReference type="InterPro" id="IPR015943">
    <property type="entry name" value="WD40/YVTN_repeat-like_dom_sf"/>
</dbReference>
<dbReference type="GO" id="GO:0030686">
    <property type="term" value="C:90S preribosome"/>
    <property type="evidence" value="ECO:0007669"/>
    <property type="project" value="TreeGrafter"/>
</dbReference>
<feature type="compositionally biased region" description="Basic and acidic residues" evidence="14">
    <location>
        <begin position="656"/>
        <end position="671"/>
    </location>
</feature>
<dbReference type="InterPro" id="IPR018506">
    <property type="entry name" value="Cyt_B5_heme-BS"/>
</dbReference>
<evidence type="ECO:0000256" key="12">
    <source>
        <dbReference type="ARBA" id="ARBA00023136"/>
    </source>
</evidence>
<dbReference type="PANTHER" id="PTHR14927:SF0">
    <property type="entry name" value="NUCLEOLAR PROTEIN 10"/>
    <property type="match status" value="1"/>
</dbReference>
<evidence type="ECO:0000256" key="5">
    <source>
        <dbReference type="ARBA" id="ARBA00012176"/>
    </source>
</evidence>
<evidence type="ECO:0000259" key="16">
    <source>
        <dbReference type="PROSITE" id="PS50255"/>
    </source>
</evidence>
<dbReference type="GO" id="GO:0016491">
    <property type="term" value="F:oxidoreductase activity"/>
    <property type="evidence" value="ECO:0007669"/>
    <property type="project" value="InterPro"/>
</dbReference>
<feature type="transmembrane region" description="Helical" evidence="15">
    <location>
        <begin position="1241"/>
        <end position="1264"/>
    </location>
</feature>
<proteinExistence type="inferred from homology"/>
<dbReference type="Gene3D" id="3.10.120.10">
    <property type="entry name" value="Cytochrome b5-like heme/steroid binding domain"/>
    <property type="match status" value="1"/>
</dbReference>
<dbReference type="PRINTS" id="PR00363">
    <property type="entry name" value="CYTOCHROMEB5"/>
</dbReference>
<comment type="similarity">
    <text evidence="4">Belongs to the PIGL family.</text>
</comment>
<keyword evidence="12 15" id="KW-0472">Membrane</keyword>
<keyword evidence="18" id="KW-1185">Reference proteome</keyword>
<keyword evidence="11" id="KW-0408">Iron</keyword>
<evidence type="ECO:0000313" key="18">
    <source>
        <dbReference type="Proteomes" id="UP000044841"/>
    </source>
</evidence>